<feature type="transmembrane region" description="Helical" evidence="1">
    <location>
        <begin position="152"/>
        <end position="168"/>
    </location>
</feature>
<proteinExistence type="predicted"/>
<evidence type="ECO:0000313" key="2">
    <source>
        <dbReference type="EMBL" id="AYV78400.1"/>
    </source>
</evidence>
<keyword evidence="1" id="KW-1133">Transmembrane helix</keyword>
<accession>A0A3G4ZU24</accession>
<keyword evidence="1" id="KW-0812">Transmembrane</keyword>
<keyword evidence="1" id="KW-0472">Membrane</keyword>
<protein>
    <submittedName>
        <fullName evidence="2">Uncharacterized protein</fullName>
    </submittedName>
</protein>
<gene>
    <name evidence="2" type="ORF">Edafosvirus11_35</name>
</gene>
<feature type="transmembrane region" description="Helical" evidence="1">
    <location>
        <begin position="36"/>
        <end position="54"/>
    </location>
</feature>
<organism evidence="2">
    <name type="scientific">Edafosvirus sp</name>
    <dbReference type="NCBI Taxonomy" id="2487765"/>
    <lineage>
        <taxon>Viruses</taxon>
        <taxon>Varidnaviria</taxon>
        <taxon>Bamfordvirae</taxon>
        <taxon>Nucleocytoviricota</taxon>
        <taxon>Megaviricetes</taxon>
        <taxon>Imitervirales</taxon>
        <taxon>Mimiviridae</taxon>
        <taxon>Klosneuvirinae</taxon>
    </lineage>
</organism>
<dbReference type="EMBL" id="MK072076">
    <property type="protein sequence ID" value="AYV78400.1"/>
    <property type="molecule type" value="Genomic_DNA"/>
</dbReference>
<feature type="transmembrane region" description="Helical" evidence="1">
    <location>
        <begin position="74"/>
        <end position="94"/>
    </location>
</feature>
<feature type="transmembrane region" description="Helical" evidence="1">
    <location>
        <begin position="175"/>
        <end position="193"/>
    </location>
</feature>
<feature type="transmembrane region" description="Helical" evidence="1">
    <location>
        <begin position="106"/>
        <end position="123"/>
    </location>
</feature>
<feature type="transmembrane region" description="Helical" evidence="1">
    <location>
        <begin position="6"/>
        <end position="24"/>
    </location>
</feature>
<name>A0A3G4ZU24_9VIRU</name>
<feature type="transmembrane region" description="Helical" evidence="1">
    <location>
        <begin position="199"/>
        <end position="219"/>
    </location>
</feature>
<sequence>MCWSFEISIASGLFSYTVGAYLWLRNYKNDRWHAIILFTFSTIQFMEAIIWYSSGCASGCINECKNKQNNINNSFSILIAISLIPLILALEPVASLYGAHYMGYKIDTIDIIIYAIAFCYILYSMNKSSSYPNVIENGGIEYSKDVYPNNDTFISLLLFFALVMYPLLKYSNFGKFYVMLSILLFGTLTLAMLRGHAISSSWCLYSNAFAGICLFYPYMS</sequence>
<evidence type="ECO:0000256" key="1">
    <source>
        <dbReference type="SAM" id="Phobius"/>
    </source>
</evidence>
<reference evidence="2" key="1">
    <citation type="submission" date="2018-10" db="EMBL/GenBank/DDBJ databases">
        <title>Hidden diversity of soil giant viruses.</title>
        <authorList>
            <person name="Schulz F."/>
            <person name="Alteio L."/>
            <person name="Goudeau D."/>
            <person name="Ryan E.M."/>
            <person name="Malmstrom R.R."/>
            <person name="Blanchard J."/>
            <person name="Woyke T."/>
        </authorList>
    </citation>
    <scope>NUCLEOTIDE SEQUENCE</scope>
    <source>
        <strain evidence="2">EDV1</strain>
    </source>
</reference>